<gene>
    <name evidence="2" type="ORF">CcaverHIS019_0400010</name>
</gene>
<accession>A0AA48L3A5</accession>
<name>A0AA48L3A5_9TREE</name>
<organism evidence="2 3">
    <name type="scientific">Cutaneotrichosporon cavernicola</name>
    <dbReference type="NCBI Taxonomy" id="279322"/>
    <lineage>
        <taxon>Eukaryota</taxon>
        <taxon>Fungi</taxon>
        <taxon>Dikarya</taxon>
        <taxon>Basidiomycota</taxon>
        <taxon>Agaricomycotina</taxon>
        <taxon>Tremellomycetes</taxon>
        <taxon>Trichosporonales</taxon>
        <taxon>Trichosporonaceae</taxon>
        <taxon>Cutaneotrichosporon</taxon>
    </lineage>
</organism>
<evidence type="ECO:0000256" key="1">
    <source>
        <dbReference type="SAM" id="MobiDB-lite"/>
    </source>
</evidence>
<keyword evidence="3" id="KW-1185">Reference proteome</keyword>
<dbReference type="GeneID" id="85495051"/>
<sequence>MTDGFDYPLQDAYPGQTTTVAVNNIPSHTNLHWLETTLMQLCTGFKSLTFGDTPPQHTKNAQLSLATTADADRALAILNTHPALRGSFVSFVLPGYGRMYPDILTPFTRRIIAPCTVKDVGGGGGGGGAAEPANLADAEWMEDCQWPEDFPTPGHVYDELIQYGPIHHVTLDYTDDSCQKWDVMVQFFHPGDAAHLDAAAQVGNGVMNFLGRNVTVAKSPIDVRVANRMADINARREERNQPPLSPGYGQPLFPLPPGVSPTA</sequence>
<dbReference type="Proteomes" id="UP001233271">
    <property type="component" value="Chromosome 4"/>
</dbReference>
<evidence type="ECO:0000313" key="2">
    <source>
        <dbReference type="EMBL" id="BEI91181.1"/>
    </source>
</evidence>
<evidence type="ECO:0000313" key="3">
    <source>
        <dbReference type="Proteomes" id="UP001233271"/>
    </source>
</evidence>
<dbReference type="RefSeq" id="XP_060456446.1">
    <property type="nucleotide sequence ID" value="XM_060599786.1"/>
</dbReference>
<dbReference type="KEGG" id="ccac:CcaHIS019_0400010"/>
<feature type="region of interest" description="Disordered" evidence="1">
    <location>
        <begin position="233"/>
        <end position="263"/>
    </location>
</feature>
<proteinExistence type="predicted"/>
<dbReference type="AlphaFoldDB" id="A0AA48L3A5"/>
<feature type="compositionally biased region" description="Pro residues" evidence="1">
    <location>
        <begin position="253"/>
        <end position="263"/>
    </location>
</feature>
<protein>
    <submittedName>
        <fullName evidence="2">Uncharacterized protein</fullName>
    </submittedName>
</protein>
<dbReference type="EMBL" id="AP028215">
    <property type="protein sequence ID" value="BEI91181.1"/>
    <property type="molecule type" value="Genomic_DNA"/>
</dbReference>
<reference evidence="2" key="1">
    <citation type="journal article" date="2023" name="BMC Genomics">
        <title>Chromosome-level genome assemblies of Cutaneotrichosporon spp. (Trichosporonales, Basidiomycota) reveal imbalanced evolution between nucleotide sequences and chromosome synteny.</title>
        <authorList>
            <person name="Kobayashi Y."/>
            <person name="Kayamori A."/>
            <person name="Aoki K."/>
            <person name="Shiwa Y."/>
            <person name="Matsutani M."/>
            <person name="Fujita N."/>
            <person name="Sugita T."/>
            <person name="Iwasaki W."/>
            <person name="Tanaka N."/>
            <person name="Takashima M."/>
        </authorList>
    </citation>
    <scope>NUCLEOTIDE SEQUENCE</scope>
    <source>
        <strain evidence="2">HIS019</strain>
    </source>
</reference>